<dbReference type="RefSeq" id="WP_100918974.1">
    <property type="nucleotide sequence ID" value="NZ_CP020370.1"/>
</dbReference>
<evidence type="ECO:0000256" key="3">
    <source>
        <dbReference type="ARBA" id="ARBA00022670"/>
    </source>
</evidence>
<dbReference type="InterPro" id="IPR015366">
    <property type="entry name" value="S53_propep"/>
</dbReference>
<dbReference type="Pfam" id="PF22352">
    <property type="entry name" value="K319L-like_PKD"/>
    <property type="match status" value="1"/>
</dbReference>
<evidence type="ECO:0000256" key="7">
    <source>
        <dbReference type="ARBA" id="ARBA00022837"/>
    </source>
</evidence>
<dbReference type="OrthoDB" id="9815940at2"/>
<dbReference type="InterPro" id="IPR008964">
    <property type="entry name" value="Invasin/intimin_cell_adhesion"/>
</dbReference>
<dbReference type="InterPro" id="IPR011042">
    <property type="entry name" value="6-blade_b-propeller_TolB-like"/>
</dbReference>
<dbReference type="Gene3D" id="1.10.1330.10">
    <property type="entry name" value="Dockerin domain"/>
    <property type="match status" value="1"/>
</dbReference>
<evidence type="ECO:0000256" key="1">
    <source>
        <dbReference type="ARBA" id="ARBA00001913"/>
    </source>
</evidence>
<organism evidence="13 14">
    <name type="scientific">Candidatus Thiodictyon syntrophicum</name>
    <dbReference type="NCBI Taxonomy" id="1166950"/>
    <lineage>
        <taxon>Bacteria</taxon>
        <taxon>Pseudomonadati</taxon>
        <taxon>Pseudomonadota</taxon>
        <taxon>Gammaproteobacteria</taxon>
        <taxon>Chromatiales</taxon>
        <taxon>Chromatiaceae</taxon>
        <taxon>Thiodictyon</taxon>
    </lineage>
</organism>
<dbReference type="InterPro" id="IPR036852">
    <property type="entry name" value="Peptidase_S8/S53_dom_sf"/>
</dbReference>
<dbReference type="Pfam" id="PF02369">
    <property type="entry name" value="Big_1"/>
    <property type="match status" value="1"/>
</dbReference>
<dbReference type="KEGG" id="tsy:THSYN_09710"/>
<comment type="caution">
    <text evidence="9">Lacks conserved residue(s) required for the propagation of feature annotation.</text>
</comment>
<feature type="domain" description="Peptidase S53" evidence="12">
    <location>
        <begin position="247"/>
        <end position="623"/>
    </location>
</feature>
<keyword evidence="6 9" id="KW-0720">Serine protease</keyword>
<dbReference type="PROSITE" id="PS51127">
    <property type="entry name" value="BIG1"/>
    <property type="match status" value="1"/>
</dbReference>
<feature type="domain" description="Big-1" evidence="11">
    <location>
        <begin position="718"/>
        <end position="815"/>
    </location>
</feature>
<keyword evidence="5 9" id="KW-0378">Hydrolase</keyword>
<feature type="active site" description="Charge relay system" evidence="9">
    <location>
        <position position="529"/>
    </location>
</feature>
<evidence type="ECO:0000256" key="8">
    <source>
        <dbReference type="ARBA" id="ARBA00023145"/>
    </source>
</evidence>
<evidence type="ECO:0000256" key="2">
    <source>
        <dbReference type="ARBA" id="ARBA00010116"/>
    </source>
</evidence>
<feature type="chain" id="PRO_5014810713" description="Peptidase S53 domain-containing protein" evidence="10">
    <location>
        <begin position="20"/>
        <end position="1487"/>
    </location>
</feature>
<dbReference type="Proteomes" id="UP000232638">
    <property type="component" value="Chromosome"/>
</dbReference>
<accession>A0A2K8U704</accession>
<dbReference type="Gene3D" id="2.120.10.30">
    <property type="entry name" value="TolB, C-terminal domain"/>
    <property type="match status" value="1"/>
</dbReference>
<dbReference type="GO" id="GO:0000272">
    <property type="term" value="P:polysaccharide catabolic process"/>
    <property type="evidence" value="ECO:0007669"/>
    <property type="project" value="InterPro"/>
</dbReference>
<evidence type="ECO:0000256" key="9">
    <source>
        <dbReference type="PROSITE-ProRule" id="PRU01032"/>
    </source>
</evidence>
<comment type="similarity">
    <text evidence="2">Belongs to the intimin/invasin family.</text>
</comment>
<dbReference type="EMBL" id="CP020370">
    <property type="protein sequence ID" value="AUB81199.1"/>
    <property type="molecule type" value="Genomic_DNA"/>
</dbReference>
<evidence type="ECO:0000256" key="10">
    <source>
        <dbReference type="SAM" id="SignalP"/>
    </source>
</evidence>
<dbReference type="Gene3D" id="3.40.50.200">
    <property type="entry name" value="Peptidase S8/S53 domain"/>
    <property type="match status" value="1"/>
</dbReference>
<dbReference type="SUPFAM" id="SSF52743">
    <property type="entry name" value="Subtilisin-like"/>
    <property type="match status" value="1"/>
</dbReference>
<evidence type="ECO:0000256" key="5">
    <source>
        <dbReference type="ARBA" id="ARBA00022801"/>
    </source>
</evidence>
<dbReference type="Pfam" id="PF09286">
    <property type="entry name" value="Pro-kuma_activ"/>
    <property type="match status" value="1"/>
</dbReference>
<dbReference type="SUPFAM" id="SSF49299">
    <property type="entry name" value="PKD domain"/>
    <property type="match status" value="1"/>
</dbReference>
<dbReference type="SUPFAM" id="SSF63829">
    <property type="entry name" value="Calcium-dependent phosphotriesterase"/>
    <property type="match status" value="1"/>
</dbReference>
<evidence type="ECO:0000259" key="12">
    <source>
        <dbReference type="PROSITE" id="PS51695"/>
    </source>
</evidence>
<sequence length="1487" mass="152083">MLRYWLLLCCFSLTLGAFAAPGSAGPAATAPLPGHVLEALAGAEPLASAHEGPLTLTLVLKRDDPAGFADYLAAVYNPLSPQYRRFLTQTELTERFGPARDNYEAVLGWLQANGLGLVQGSANRLTLTVAGPRAAVERAFGVSIGTFRLGERTFFANRDEPRLPTALAPRVQAVAGLSNLGRPAPQLIKRLTRWAAAGLTCMTCASDAKDPINFNTDKKCESKLADGGAYNYTNKKDVATDCKLPDGIPAQSMRASLTLTKASQTGAAAATPWADVDGSGQTIGLLQFDNFDPADIVNYLDLMGMSPSLISKLSSVAVNGGAPRGDDEAEVLMDIVNVMNLAPGADIVVYHAPFTGAGTSFQTLLNQMIDDQVDIISNSWAYCENQTTLADVQSIDALFQAAAASGISVFNASGDSGSTCLNGSPNTVAVPAGSPNATAVGGSSLTQGPGWTYGTETWWNGSGATPPSGQGGFGVSRFFARPAYQSGFTASAMRSVPDVVANADPAEGIILCRGTAGGCPDGRLYGGTSSAAPTWAGLTALLNQARGTNLGLLNPLLYPLAATDAFHGPTRLNSDFAHVGLGSPNLGALQLRLNGLTAGSVDAAQSGLSGWVEPKDSSTFAQLGGVPADDVTPVHMVARLRDADGHAVSGKTVRLDANPAGQVTITPATAVSSVDNGAAIFTVTTNTPQAVSFTATDVTDGAVLTPFAIDFVVPPASSAGISAAPTNVLNNGSAATTITVTLKDALGRPTPGKLVTVSQGGGRSVISGPNPSVTGAAGTIAFTATNEFPETVTYTATNVTDGDLTVPGTATVTFAGLASLSCVTGSLPVGAPGYVLTPFATGFATRNLFYGNINSGCQGATNPTFTTDGSVYVANFAFGDMFRFGAAGGAVSSADVISNLGLTISQPTAGLDGRLYATHAATTGDFRTGNIIEIDPQTGAQLRVVAADLTCPFGLSVDPLSGDLFFDDNCSGAGSDNPSLFRVRNPGSVNPTVEVYATMPRTPNGAISFAPDGTIYVVTDAFTVVNAPIIRVNGTDQPTPNPTPVPNLTTTFFVRVGATNPDGSAKSLIILGANGLEVADITTDPPTRTALTQGLMGSGVIGPDGCLYASLTNSIYRLAPTSGACEFTSTNPSPGLDLAPATTSPDPLQGNPVTLTARLRNVTDPGGLPVFFQVNGANPQNQMVRADSAGEAAFAYAGTFTGADQVVATVTPDAVPLTSNTARLTWAAGRHTSFLTLNLSPGGAVIDQPVVLIGSLTDVSAQPAVPVVGQTIAFTLDGDTCTGITGADGTATCTLTPRVQGQLSLVAEFAGTTGLTPAAERIGFNVLAQPQTANTPPIANAGANQTVRQGSTVTLDGSASQDPDQGPSALTYAWTKTSGPPATLTGATTVRPTFQAVTAGTYVFQLIVNDGAADSPASSVTIRVPLLGDVDLDGDVDAEDLGLVMAMLNRPANGVNDLRDINGDRTITVLDTRKLSLLCTRPRCATR</sequence>
<evidence type="ECO:0000259" key="11">
    <source>
        <dbReference type="PROSITE" id="PS51127"/>
    </source>
</evidence>
<dbReference type="InterPro" id="IPR023828">
    <property type="entry name" value="Peptidase_S8_Ser-AS"/>
</dbReference>
<comment type="cofactor">
    <cofactor evidence="1">
        <name>Ca(2+)</name>
        <dbReference type="ChEBI" id="CHEBI:29108"/>
    </cofactor>
</comment>
<evidence type="ECO:0000256" key="6">
    <source>
        <dbReference type="ARBA" id="ARBA00022825"/>
    </source>
</evidence>
<dbReference type="InterPro" id="IPR036439">
    <property type="entry name" value="Dockerin_dom_sf"/>
</dbReference>
<dbReference type="CDD" id="cd11377">
    <property type="entry name" value="Pro-peptidase_S53"/>
    <property type="match status" value="1"/>
</dbReference>
<dbReference type="InterPro" id="IPR035986">
    <property type="entry name" value="PKD_dom_sf"/>
</dbReference>
<keyword evidence="4" id="KW-0479">Metal-binding</keyword>
<evidence type="ECO:0000313" key="13">
    <source>
        <dbReference type="EMBL" id="AUB81199.1"/>
    </source>
</evidence>
<dbReference type="InterPro" id="IPR003344">
    <property type="entry name" value="Big_1_dom"/>
</dbReference>
<feature type="signal peptide" evidence="10">
    <location>
        <begin position="1"/>
        <end position="19"/>
    </location>
</feature>
<gene>
    <name evidence="13" type="ORF">THSYN_09710</name>
</gene>
<dbReference type="PANTHER" id="PTHR14218">
    <property type="entry name" value="PROTEASE S8 TRIPEPTIDYL PEPTIDASE I CLN2"/>
    <property type="match status" value="1"/>
</dbReference>
<dbReference type="PROSITE" id="PS51695">
    <property type="entry name" value="SEDOLISIN"/>
    <property type="match status" value="1"/>
</dbReference>
<dbReference type="InterPro" id="IPR013783">
    <property type="entry name" value="Ig-like_fold"/>
</dbReference>
<protein>
    <recommendedName>
        <fullName evidence="15">Peptidase S53 domain-containing protein</fullName>
    </recommendedName>
</protein>
<evidence type="ECO:0008006" key="15">
    <source>
        <dbReference type="Google" id="ProtNLM"/>
    </source>
</evidence>
<feature type="active site" description="Charge relay system" evidence="9">
    <location>
        <position position="330"/>
    </location>
</feature>
<evidence type="ECO:0000256" key="4">
    <source>
        <dbReference type="ARBA" id="ARBA00022723"/>
    </source>
</evidence>
<name>A0A2K8U704_9GAMM</name>
<dbReference type="PROSITE" id="PS00138">
    <property type="entry name" value="SUBTILASE_SER"/>
    <property type="match status" value="1"/>
</dbReference>
<dbReference type="SUPFAM" id="SSF54897">
    <property type="entry name" value="Protease propeptides/inhibitors"/>
    <property type="match status" value="1"/>
</dbReference>
<proteinExistence type="inferred from homology"/>
<dbReference type="GO" id="GO:0008240">
    <property type="term" value="F:tripeptidyl-peptidase activity"/>
    <property type="evidence" value="ECO:0007669"/>
    <property type="project" value="TreeGrafter"/>
</dbReference>
<feature type="active site" description="Charge relay system" evidence="9">
    <location>
        <position position="334"/>
    </location>
</feature>
<dbReference type="InterPro" id="IPR050819">
    <property type="entry name" value="Tripeptidyl-peptidase_I"/>
</dbReference>
<dbReference type="SUPFAM" id="SSF63446">
    <property type="entry name" value="Type I dockerin domain"/>
    <property type="match status" value="1"/>
</dbReference>
<dbReference type="SMART" id="SM00944">
    <property type="entry name" value="Pro-kuma_activ"/>
    <property type="match status" value="1"/>
</dbReference>
<keyword evidence="10" id="KW-0732">Signal</keyword>
<keyword evidence="3 9" id="KW-0645">Protease</keyword>
<dbReference type="SUPFAM" id="SSF49373">
    <property type="entry name" value="Invasin/intimin cell-adhesion fragments"/>
    <property type="match status" value="2"/>
</dbReference>
<keyword evidence="7" id="KW-0106">Calcium</keyword>
<dbReference type="GO" id="GO:0046872">
    <property type="term" value="F:metal ion binding"/>
    <property type="evidence" value="ECO:0007669"/>
    <property type="project" value="UniProtKB-KW"/>
</dbReference>
<dbReference type="PANTHER" id="PTHR14218:SF15">
    <property type="entry name" value="TRIPEPTIDYL-PEPTIDASE 1"/>
    <property type="match status" value="1"/>
</dbReference>
<dbReference type="Gene3D" id="2.60.40.10">
    <property type="entry name" value="Immunoglobulins"/>
    <property type="match status" value="3"/>
</dbReference>
<dbReference type="GO" id="GO:0006508">
    <property type="term" value="P:proteolysis"/>
    <property type="evidence" value="ECO:0007669"/>
    <property type="project" value="UniProtKB-KW"/>
</dbReference>
<keyword evidence="14" id="KW-1185">Reference proteome</keyword>
<dbReference type="InterPro" id="IPR030400">
    <property type="entry name" value="Sedolisin_dom"/>
</dbReference>
<evidence type="ECO:0000313" key="14">
    <source>
        <dbReference type="Proteomes" id="UP000232638"/>
    </source>
</evidence>
<reference evidence="13 14" key="1">
    <citation type="submission" date="2017-03" db="EMBL/GenBank/DDBJ databases">
        <title>Complete genome sequence of Candidatus 'Thiodictyon syntrophicum' sp. nov. strain Cad16T, a photolithoautotroph purple sulfur bacterium isolated from an alpine meromictic lake.</title>
        <authorList>
            <person name="Luedin S.M."/>
            <person name="Pothier J.F."/>
            <person name="Danza F."/>
            <person name="Storelli N."/>
            <person name="Wittwer M."/>
            <person name="Tonolla M."/>
        </authorList>
    </citation>
    <scope>NUCLEOTIDE SEQUENCE [LARGE SCALE GENOMIC DNA]</scope>
    <source>
        <strain evidence="13 14">Cad16T</strain>
    </source>
</reference>
<keyword evidence="8" id="KW-0865">Zymogen</keyword>
<dbReference type="GO" id="GO:0004252">
    <property type="term" value="F:serine-type endopeptidase activity"/>
    <property type="evidence" value="ECO:0007669"/>
    <property type="project" value="UniProtKB-UniRule"/>
</dbReference>
<dbReference type="CDD" id="cd04056">
    <property type="entry name" value="Peptidases_S53"/>
    <property type="match status" value="1"/>
</dbReference>